<reference evidence="2" key="1">
    <citation type="journal article" date="2023" name="Front. Plant Sci.">
        <title>Chromosomal-level genome assembly of Melastoma candidum provides insights into trichome evolution.</title>
        <authorList>
            <person name="Zhong Y."/>
            <person name="Wu W."/>
            <person name="Sun C."/>
            <person name="Zou P."/>
            <person name="Liu Y."/>
            <person name="Dai S."/>
            <person name="Zhou R."/>
        </authorList>
    </citation>
    <scope>NUCLEOTIDE SEQUENCE [LARGE SCALE GENOMIC DNA]</scope>
</reference>
<name>A0ACB9RQF8_9MYRT</name>
<evidence type="ECO:0000313" key="1">
    <source>
        <dbReference type="EMBL" id="KAI4381300.1"/>
    </source>
</evidence>
<proteinExistence type="predicted"/>
<sequence>MRVARRFLQAFNLFQVPFVKSEAASVRKEYDESSRKLSKIQSRISELSEKLKHDFGPEMMFYSFQGRCFERKENKYVYKVCPYKEASQKEDYSDNSFRAMGKI</sequence>
<dbReference type="EMBL" id="CM042882">
    <property type="protein sequence ID" value="KAI4381300.1"/>
    <property type="molecule type" value="Genomic_DNA"/>
</dbReference>
<keyword evidence="2" id="KW-1185">Reference proteome</keyword>
<accession>A0ACB9RQF8</accession>
<dbReference type="Proteomes" id="UP001057402">
    <property type="component" value="Chromosome 3"/>
</dbReference>
<protein>
    <submittedName>
        <fullName evidence="1">Uncharacterized protein</fullName>
    </submittedName>
</protein>
<evidence type="ECO:0000313" key="2">
    <source>
        <dbReference type="Proteomes" id="UP001057402"/>
    </source>
</evidence>
<gene>
    <name evidence="1" type="ORF">MLD38_007382</name>
</gene>
<comment type="caution">
    <text evidence="1">The sequence shown here is derived from an EMBL/GenBank/DDBJ whole genome shotgun (WGS) entry which is preliminary data.</text>
</comment>
<organism evidence="1 2">
    <name type="scientific">Melastoma candidum</name>
    <dbReference type="NCBI Taxonomy" id="119954"/>
    <lineage>
        <taxon>Eukaryota</taxon>
        <taxon>Viridiplantae</taxon>
        <taxon>Streptophyta</taxon>
        <taxon>Embryophyta</taxon>
        <taxon>Tracheophyta</taxon>
        <taxon>Spermatophyta</taxon>
        <taxon>Magnoliopsida</taxon>
        <taxon>eudicotyledons</taxon>
        <taxon>Gunneridae</taxon>
        <taxon>Pentapetalae</taxon>
        <taxon>rosids</taxon>
        <taxon>malvids</taxon>
        <taxon>Myrtales</taxon>
        <taxon>Melastomataceae</taxon>
        <taxon>Melastomatoideae</taxon>
        <taxon>Melastomateae</taxon>
        <taxon>Melastoma</taxon>
    </lineage>
</organism>